<feature type="domain" description="Multidrug resistance protein MdtA-like beta-barrel" evidence="6">
    <location>
        <begin position="224"/>
        <end position="314"/>
    </location>
</feature>
<evidence type="ECO:0000313" key="9">
    <source>
        <dbReference type="Proteomes" id="UP001528672"/>
    </source>
</evidence>
<dbReference type="InterPro" id="IPR058625">
    <property type="entry name" value="MdtA-like_BSH"/>
</dbReference>
<dbReference type="InterPro" id="IPR058626">
    <property type="entry name" value="MdtA-like_b-barrel"/>
</dbReference>
<feature type="domain" description="Multidrug resistance protein MdtA-like alpha-helical hairpin" evidence="4">
    <location>
        <begin position="118"/>
        <end position="187"/>
    </location>
</feature>
<accession>A0ABT5MAV0</accession>
<dbReference type="Pfam" id="PF25944">
    <property type="entry name" value="Beta-barrel_RND"/>
    <property type="match status" value="1"/>
</dbReference>
<comment type="caution">
    <text evidence="8">The sequence shown here is derived from an EMBL/GenBank/DDBJ whole genome shotgun (WGS) entry which is preliminary data.</text>
</comment>
<dbReference type="InterPro" id="IPR006143">
    <property type="entry name" value="RND_pump_MFP"/>
</dbReference>
<dbReference type="Proteomes" id="UP001528672">
    <property type="component" value="Unassembled WGS sequence"/>
</dbReference>
<dbReference type="SUPFAM" id="SSF111369">
    <property type="entry name" value="HlyD-like secretion proteins"/>
    <property type="match status" value="1"/>
</dbReference>
<dbReference type="InterPro" id="IPR058624">
    <property type="entry name" value="MdtA-like_HH"/>
</dbReference>
<feature type="region of interest" description="Disordered" evidence="3">
    <location>
        <begin position="385"/>
        <end position="417"/>
    </location>
</feature>
<dbReference type="InterPro" id="IPR058627">
    <property type="entry name" value="MdtA-like_C"/>
</dbReference>
<comment type="subcellular location">
    <subcellularLocation>
        <location evidence="1">Cell envelope</location>
    </subcellularLocation>
</comment>
<dbReference type="Gene3D" id="2.40.50.100">
    <property type="match status" value="1"/>
</dbReference>
<evidence type="ECO:0000259" key="4">
    <source>
        <dbReference type="Pfam" id="PF25876"/>
    </source>
</evidence>
<dbReference type="Pfam" id="PF25876">
    <property type="entry name" value="HH_MFP_RND"/>
    <property type="match status" value="1"/>
</dbReference>
<evidence type="ECO:0000313" key="8">
    <source>
        <dbReference type="EMBL" id="MDD0813713.1"/>
    </source>
</evidence>
<name>A0ABT5MAV0_9BURK</name>
<dbReference type="RefSeq" id="WP_273925233.1">
    <property type="nucleotide sequence ID" value="NZ_JAQSIO010000001.1"/>
</dbReference>
<dbReference type="Gene3D" id="2.40.30.170">
    <property type="match status" value="1"/>
</dbReference>
<feature type="compositionally biased region" description="Low complexity" evidence="3">
    <location>
        <begin position="397"/>
        <end position="417"/>
    </location>
</feature>
<dbReference type="NCBIfam" id="TIGR01730">
    <property type="entry name" value="RND_mfp"/>
    <property type="match status" value="1"/>
</dbReference>
<reference evidence="8 9" key="1">
    <citation type="submission" date="2023-02" db="EMBL/GenBank/DDBJ databases">
        <title>Bacterial whole genome sequence for Curvibacter sp. HBC28.</title>
        <authorList>
            <person name="Le V."/>
            <person name="Ko S.-R."/>
            <person name="Ahn C.-Y."/>
            <person name="Oh H.-M."/>
        </authorList>
    </citation>
    <scope>NUCLEOTIDE SEQUENCE [LARGE SCALE GENOMIC DNA]</scope>
    <source>
        <strain evidence="8 9">HBC28</strain>
    </source>
</reference>
<organism evidence="8 9">
    <name type="scientific">Curvibacter microcysteis</name>
    <dbReference type="NCBI Taxonomy" id="3026419"/>
    <lineage>
        <taxon>Bacteria</taxon>
        <taxon>Pseudomonadati</taxon>
        <taxon>Pseudomonadota</taxon>
        <taxon>Betaproteobacteria</taxon>
        <taxon>Burkholderiales</taxon>
        <taxon>Comamonadaceae</taxon>
        <taxon>Curvibacter</taxon>
    </lineage>
</organism>
<dbReference type="Gene3D" id="1.10.287.470">
    <property type="entry name" value="Helix hairpin bin"/>
    <property type="match status" value="1"/>
</dbReference>
<evidence type="ECO:0000256" key="1">
    <source>
        <dbReference type="ARBA" id="ARBA00004196"/>
    </source>
</evidence>
<evidence type="ECO:0000259" key="6">
    <source>
        <dbReference type="Pfam" id="PF25944"/>
    </source>
</evidence>
<keyword evidence="9" id="KW-1185">Reference proteome</keyword>
<evidence type="ECO:0000256" key="3">
    <source>
        <dbReference type="SAM" id="MobiDB-lite"/>
    </source>
</evidence>
<dbReference type="EMBL" id="JAQSIO010000001">
    <property type="protein sequence ID" value="MDD0813713.1"/>
    <property type="molecule type" value="Genomic_DNA"/>
</dbReference>
<evidence type="ECO:0000256" key="2">
    <source>
        <dbReference type="ARBA" id="ARBA00009477"/>
    </source>
</evidence>
<proteinExistence type="inferred from homology"/>
<sequence>MPLVTSFVDRQDRRPHWSSPSIGAALTLSLTALISGCDRHPPAPHAAMPPAEVGVVVAQTASVGLQTELPGRIEPYRSANIAARVAGVLQKRLFVEGTEVRAGQQLYQIDPEPFKAAYDNAAAALLKAEATLAQAQDVLKRYTPLAAEGAVSQQALVTAQLNVQQGLADVASARANVQTARLNLGYASVSSPIAGRVSQTQVTEGALVGQGQVTPLTTVQQIDPVYVNFTQSADDVLRLQRSLAQGQLKRVPGSQAASVRILLSDGTEYPLPGKLFFSGVTVDASSGQITLRAEVPNPHRVLLPGLYARVRLEQAEASEAILLPQQAVTRTQNGNTVMVVDADGQVSTRAVQVSGTSAGQWVVLGGLKPGEQVMVDGFQKVRGKAPVKPVPWKGATPSAHAPESKPAAPAASPAAKS</sequence>
<protein>
    <submittedName>
        <fullName evidence="8">Efflux RND transporter periplasmic adaptor subunit</fullName>
    </submittedName>
</protein>
<evidence type="ECO:0000259" key="5">
    <source>
        <dbReference type="Pfam" id="PF25917"/>
    </source>
</evidence>
<feature type="domain" description="Multidrug resistance protein MdtA-like barrel-sandwich hybrid" evidence="5">
    <location>
        <begin position="77"/>
        <end position="220"/>
    </location>
</feature>
<dbReference type="Pfam" id="PF25917">
    <property type="entry name" value="BSH_RND"/>
    <property type="match status" value="1"/>
</dbReference>
<gene>
    <name evidence="8" type="ORF">PSQ39_03645</name>
</gene>
<dbReference type="Pfam" id="PF25967">
    <property type="entry name" value="RND-MFP_C"/>
    <property type="match status" value="1"/>
</dbReference>
<evidence type="ECO:0000259" key="7">
    <source>
        <dbReference type="Pfam" id="PF25967"/>
    </source>
</evidence>
<feature type="domain" description="Multidrug resistance protein MdtA-like C-terminal permuted SH3" evidence="7">
    <location>
        <begin position="320"/>
        <end position="380"/>
    </location>
</feature>
<dbReference type="PANTHER" id="PTHR30158">
    <property type="entry name" value="ACRA/E-RELATED COMPONENT OF DRUG EFFLUX TRANSPORTER"/>
    <property type="match status" value="1"/>
</dbReference>
<dbReference type="Gene3D" id="2.40.420.20">
    <property type="match status" value="1"/>
</dbReference>
<comment type="similarity">
    <text evidence="2">Belongs to the membrane fusion protein (MFP) (TC 8.A.1) family.</text>
</comment>